<dbReference type="Proteomes" id="UP000297348">
    <property type="component" value="Unassembled WGS sequence"/>
</dbReference>
<feature type="region of interest" description="Disordered" evidence="1">
    <location>
        <begin position="338"/>
        <end position="378"/>
    </location>
</feature>
<feature type="domain" description="WxL Interacting Protein host binding" evidence="5">
    <location>
        <begin position="167"/>
        <end position="303"/>
    </location>
</feature>
<reference evidence="6 7" key="1">
    <citation type="submission" date="2018-10" db="EMBL/GenBank/DDBJ databases">
        <title>Lactobacillus sp. R7 and Lactobacillus sp. R19 isolated from fermented mustard green product of Taiwan.</title>
        <authorList>
            <person name="Lin S.-T."/>
        </authorList>
    </citation>
    <scope>NUCLEOTIDE SEQUENCE [LARGE SCALE GENOMIC DNA]</scope>
    <source>
        <strain evidence="6 7">BCRC 81129</strain>
    </source>
</reference>
<dbReference type="AlphaFoldDB" id="A0A4Z0JBF4"/>
<keyword evidence="2" id="KW-0812">Transmembrane</keyword>
<dbReference type="EMBL" id="RKLX01000008">
    <property type="protein sequence ID" value="TGD18998.1"/>
    <property type="molecule type" value="Genomic_DNA"/>
</dbReference>
<organism evidence="6 7">
    <name type="scientific">Levilactobacillus suantsaiihabitans</name>
    <dbReference type="NCBI Taxonomy" id="2487722"/>
    <lineage>
        <taxon>Bacteria</taxon>
        <taxon>Bacillati</taxon>
        <taxon>Bacillota</taxon>
        <taxon>Bacilli</taxon>
        <taxon>Lactobacillales</taxon>
        <taxon>Lactobacillaceae</taxon>
        <taxon>Levilactobacillus</taxon>
    </lineage>
</organism>
<evidence type="ECO:0000313" key="6">
    <source>
        <dbReference type="EMBL" id="TGD18998.1"/>
    </source>
</evidence>
<evidence type="ECO:0000256" key="3">
    <source>
        <dbReference type="SAM" id="SignalP"/>
    </source>
</evidence>
<feature type="chain" id="PRO_5021483816" evidence="3">
    <location>
        <begin position="31"/>
        <end position="378"/>
    </location>
</feature>
<feature type="compositionally biased region" description="Low complexity" evidence="1">
    <location>
        <begin position="354"/>
        <end position="367"/>
    </location>
</feature>
<comment type="caution">
    <text evidence="6">The sequence shown here is derived from an EMBL/GenBank/DDBJ whole genome shotgun (WGS) entry which is preliminary data.</text>
</comment>
<keyword evidence="2" id="KW-0472">Membrane</keyword>
<feature type="domain" description="WxL Interacting Protein peptidoglycan binding" evidence="4">
    <location>
        <begin position="38"/>
        <end position="155"/>
    </location>
</feature>
<accession>A0A4Z0JBF4</accession>
<keyword evidence="7" id="KW-1185">Reference proteome</keyword>
<feature type="compositionally biased region" description="Basic and acidic residues" evidence="1">
    <location>
        <begin position="368"/>
        <end position="378"/>
    </location>
</feature>
<dbReference type="RefSeq" id="WP_135367888.1">
    <property type="nucleotide sequence ID" value="NZ_RKLX01000008.1"/>
</dbReference>
<evidence type="ECO:0000259" key="5">
    <source>
        <dbReference type="Pfam" id="PF11797"/>
    </source>
</evidence>
<proteinExistence type="predicted"/>
<protein>
    <submittedName>
        <fullName evidence="6">DUF916 and DUF3324 domain-containing protein</fullName>
    </submittedName>
</protein>
<evidence type="ECO:0000313" key="7">
    <source>
        <dbReference type="Proteomes" id="UP000297348"/>
    </source>
</evidence>
<evidence type="ECO:0000256" key="2">
    <source>
        <dbReference type="SAM" id="Phobius"/>
    </source>
</evidence>
<name>A0A4Z0JBF4_9LACO</name>
<dbReference type="InterPro" id="IPR021759">
    <property type="entry name" value="WxLIP_HBD"/>
</dbReference>
<evidence type="ECO:0000256" key="1">
    <source>
        <dbReference type="SAM" id="MobiDB-lite"/>
    </source>
</evidence>
<dbReference type="Pfam" id="PF06030">
    <property type="entry name" value="WxLIP_PGBD"/>
    <property type="match status" value="1"/>
</dbReference>
<sequence>MNLNRFKWWLVAFLALISLVGGGSLVSAHAASDPESDFGVTPLLPKDQLSKKANYFDLKVQPGSARTIKVSVTNPNKAPRTLVVSPINATTSDSGQAVYVPSNRTDSSAQTTFKDMTSGPVTLHLAPRQGKTVTFTVRTPASGFTGEVLGGLFVTNPKAHRSTSSGNFTLQNRYAEVVAVALWCQPNQVLPINLKLASVTAKKQNGQPQVLAKLRNVTPALFGKFDVHARVLKTSSHQQVLTKSLKNGSMAPNSWFNLGIGLGKKPLAAGEYTLKVHATSGQRVWNFSRNFTISAKLARAHNETLHTKQPNYWWIWLLLAILLVILLLLLAYWLGKRRSQDDDDNDDDADLSAKDATTTDTDTTAAKSTDEDQSHLKS</sequence>
<keyword evidence="3" id="KW-0732">Signal</keyword>
<dbReference type="Pfam" id="PF11797">
    <property type="entry name" value="WxLIP_HBD"/>
    <property type="match status" value="1"/>
</dbReference>
<feature type="compositionally biased region" description="Acidic residues" evidence="1">
    <location>
        <begin position="341"/>
        <end position="350"/>
    </location>
</feature>
<dbReference type="InterPro" id="IPR010317">
    <property type="entry name" value="WxLIP_PGBD"/>
</dbReference>
<gene>
    <name evidence="6" type="ORF">EGT51_06270</name>
</gene>
<feature type="signal peptide" evidence="3">
    <location>
        <begin position="1"/>
        <end position="30"/>
    </location>
</feature>
<keyword evidence="2" id="KW-1133">Transmembrane helix</keyword>
<dbReference type="OrthoDB" id="2365961at2"/>
<feature type="transmembrane region" description="Helical" evidence="2">
    <location>
        <begin position="313"/>
        <end position="334"/>
    </location>
</feature>
<evidence type="ECO:0000259" key="4">
    <source>
        <dbReference type="Pfam" id="PF06030"/>
    </source>
</evidence>